<feature type="active site" description="Acyl-thioester intermediate" evidence="2">
    <location>
        <position position="207"/>
    </location>
</feature>
<dbReference type="KEGG" id="ebz:J7S26_08220"/>
<dbReference type="InterPro" id="IPR005754">
    <property type="entry name" value="Sortase"/>
</dbReference>
<feature type="transmembrane region" description="Helical" evidence="3">
    <location>
        <begin position="243"/>
        <end position="263"/>
    </location>
</feature>
<dbReference type="Pfam" id="PF04203">
    <property type="entry name" value="Sortase"/>
    <property type="match status" value="1"/>
</dbReference>
<name>A0A9E6MQP6_9ACTN</name>
<keyword evidence="3" id="KW-1133">Transmembrane helix</keyword>
<dbReference type="NCBIfam" id="TIGR01076">
    <property type="entry name" value="sortase_fam"/>
    <property type="match status" value="1"/>
</dbReference>
<keyword evidence="6" id="KW-1185">Reference proteome</keyword>
<feature type="transmembrane region" description="Helical" evidence="3">
    <location>
        <begin position="7"/>
        <end position="26"/>
    </location>
</feature>
<protein>
    <submittedName>
        <fullName evidence="5">Class C sortase</fullName>
    </submittedName>
</protein>
<evidence type="ECO:0000256" key="3">
    <source>
        <dbReference type="SAM" id="Phobius"/>
    </source>
</evidence>
<evidence type="ECO:0000313" key="6">
    <source>
        <dbReference type="Proteomes" id="UP000636394"/>
    </source>
</evidence>
<reference evidence="5" key="2">
    <citation type="submission" date="2021-04" db="EMBL/GenBank/DDBJ databases">
        <title>Novel species in family Eggerthellaceae.</title>
        <authorList>
            <person name="Zhang G."/>
        </authorList>
    </citation>
    <scope>NUCLEOTIDE SEQUENCE</scope>
    <source>
        <strain evidence="5">Zg-886</strain>
    </source>
</reference>
<dbReference type="InterPro" id="IPR023365">
    <property type="entry name" value="Sortase_dom-sf"/>
</dbReference>
<evidence type="ECO:0000256" key="1">
    <source>
        <dbReference type="ARBA" id="ARBA00022801"/>
    </source>
</evidence>
<dbReference type="NCBIfam" id="NF033745">
    <property type="entry name" value="class_C_sortase"/>
    <property type="match status" value="1"/>
</dbReference>
<proteinExistence type="predicted"/>
<dbReference type="CDD" id="cd05827">
    <property type="entry name" value="Sortase_C"/>
    <property type="match status" value="1"/>
</dbReference>
<dbReference type="Proteomes" id="UP000636394">
    <property type="component" value="Unassembled WGS sequence"/>
</dbReference>
<dbReference type="EMBL" id="CP072829">
    <property type="protein sequence ID" value="QTU84313.1"/>
    <property type="molecule type" value="Genomic_DNA"/>
</dbReference>
<keyword evidence="1" id="KW-0378">Hydrolase</keyword>
<dbReference type="Proteomes" id="UP000671910">
    <property type="component" value="Chromosome"/>
</dbReference>
<keyword evidence="3" id="KW-0812">Transmembrane</keyword>
<evidence type="ECO:0000313" key="4">
    <source>
        <dbReference type="EMBL" id="NHM14651.1"/>
    </source>
</evidence>
<keyword evidence="3" id="KW-0472">Membrane</keyword>
<evidence type="ECO:0000313" key="5">
    <source>
        <dbReference type="EMBL" id="QTU84313.1"/>
    </source>
</evidence>
<dbReference type="GO" id="GO:0016787">
    <property type="term" value="F:hydrolase activity"/>
    <property type="evidence" value="ECO:0007669"/>
    <property type="project" value="UniProtKB-KW"/>
</dbReference>
<dbReference type="EMBL" id="WPCR01000009">
    <property type="protein sequence ID" value="NHM14651.1"/>
    <property type="molecule type" value="Genomic_DNA"/>
</dbReference>
<accession>A0A9E6MQP6</accession>
<gene>
    <name evidence="4" type="ORF">GMI68_07735</name>
    <name evidence="5" type="ORF">J7S26_08220</name>
</gene>
<reference evidence="4 6" key="1">
    <citation type="submission" date="2019-11" db="EMBL/GenBank/DDBJ databases">
        <title>Eggerthellaceae novel genus isolated from the rectal contents of marmort.</title>
        <authorList>
            <person name="Zhang G."/>
        </authorList>
    </citation>
    <scope>NUCLEOTIDE SEQUENCE [LARGE SCALE GENOMIC DNA]</scope>
    <source>
        <strain evidence="4">Zg-886</strain>
        <strain evidence="6">zg-886</strain>
    </source>
</reference>
<feature type="active site" description="Proton donor/acceptor" evidence="2">
    <location>
        <position position="145"/>
    </location>
</feature>
<evidence type="ECO:0000256" key="2">
    <source>
        <dbReference type="PIRSR" id="PIRSR605754-1"/>
    </source>
</evidence>
<organism evidence="5 7">
    <name type="scientific">Xiamenia xianingshaonis</name>
    <dbReference type="NCBI Taxonomy" id="2682776"/>
    <lineage>
        <taxon>Bacteria</taxon>
        <taxon>Bacillati</taxon>
        <taxon>Actinomycetota</taxon>
        <taxon>Coriobacteriia</taxon>
        <taxon>Eggerthellales</taxon>
        <taxon>Eggerthellaceae</taxon>
        <taxon>Xiamenia</taxon>
    </lineage>
</organism>
<dbReference type="AlphaFoldDB" id="A0A9E6MQP6"/>
<dbReference type="RefSeq" id="WP_165060663.1">
    <property type="nucleotide sequence ID" value="NZ_CP072829.1"/>
</dbReference>
<dbReference type="Gene3D" id="2.40.260.10">
    <property type="entry name" value="Sortase"/>
    <property type="match status" value="1"/>
</dbReference>
<dbReference type="SUPFAM" id="SSF63817">
    <property type="entry name" value="Sortase"/>
    <property type="match status" value="1"/>
</dbReference>
<sequence>MKKHLSTIVLVVILFVGLGVMLYPVISDAWNAHTQSRAVASYQGAVEAMDTSQRDQMLADAEAYNAKLAADKSIFYNPDALPEYESLLNVSGTGVIGVITIPKVDIELPIYHTTEESVLQIGVGHLQGSSLPVGGESTHAVLSGHRGLPSSKLFTDLDKLEEGDIFMITVLDRLLTYQVDQIRIVLPSEVDDLQIVDGEDLCTLFTCTPYGVNSHRMLVRGHRIENEGPLLNVTAEAQRIEPLVVLPAVGLPLLVLALLVAVWNNHRDRKRRDLLRDVGDTMGLDLRE</sequence>
<dbReference type="InterPro" id="IPR042002">
    <property type="entry name" value="Sortase_C"/>
</dbReference>
<evidence type="ECO:0000313" key="7">
    <source>
        <dbReference type="Proteomes" id="UP000671910"/>
    </source>
</evidence>